<evidence type="ECO:0000313" key="3">
    <source>
        <dbReference type="EMBL" id="GCE01865.1"/>
    </source>
</evidence>
<sequence>MTSGNAHHDLLLLAADRKSAEVTDWGGRILWIGICLVFVLGVYLLMWRAWKKRGQRQAALPEPHTAPESGAAPLLPPLVGRYFGSTTAGDWLDRVVAHGLGTRSPVELTLRADGLVVERPAATDFFVPAAALTGVRHEKGIAGKVLPEGGLLVITWTHGDTTLDSGFRGDHPDDHDVWIETITRLIAGDPPATAGAAVMNHQEGSVT</sequence>
<comment type="caution">
    <text evidence="3">The sequence shown here is derived from an EMBL/GenBank/DDBJ whole genome shotgun (WGS) entry which is preliminary data.</text>
</comment>
<organism evidence="3 4">
    <name type="scientific">Embleya hyalina</name>
    <dbReference type="NCBI Taxonomy" id="516124"/>
    <lineage>
        <taxon>Bacteria</taxon>
        <taxon>Bacillati</taxon>
        <taxon>Actinomycetota</taxon>
        <taxon>Actinomycetes</taxon>
        <taxon>Kitasatosporales</taxon>
        <taxon>Streptomycetaceae</taxon>
        <taxon>Embleya</taxon>
    </lineage>
</organism>
<dbReference type="RefSeq" id="WP_126643443.1">
    <property type="nucleotide sequence ID" value="NZ_BIFH01000054.1"/>
</dbReference>
<dbReference type="Pfam" id="PF25362">
    <property type="entry name" value="bPH_11"/>
    <property type="match status" value="1"/>
</dbReference>
<dbReference type="EMBL" id="BIFH01000054">
    <property type="protein sequence ID" value="GCE01865.1"/>
    <property type="molecule type" value="Genomic_DNA"/>
</dbReference>
<gene>
    <name evidence="3" type="ORF">EHYA_09639</name>
</gene>
<evidence type="ECO:0000256" key="1">
    <source>
        <dbReference type="SAM" id="Phobius"/>
    </source>
</evidence>
<evidence type="ECO:0000313" key="4">
    <source>
        <dbReference type="Proteomes" id="UP000286931"/>
    </source>
</evidence>
<dbReference type="AlphaFoldDB" id="A0A401Z4V1"/>
<keyword evidence="1" id="KW-0472">Membrane</keyword>
<reference evidence="3 4" key="1">
    <citation type="submission" date="2018-12" db="EMBL/GenBank/DDBJ databases">
        <title>Draft genome sequence of Embleya hyalina NBRC 13850T.</title>
        <authorList>
            <person name="Komaki H."/>
            <person name="Hosoyama A."/>
            <person name="Kimura A."/>
            <person name="Ichikawa N."/>
            <person name="Tamura T."/>
        </authorList>
    </citation>
    <scope>NUCLEOTIDE SEQUENCE [LARGE SCALE GENOMIC DNA]</scope>
    <source>
        <strain evidence="3 4">NBRC 13850</strain>
    </source>
</reference>
<dbReference type="Proteomes" id="UP000286931">
    <property type="component" value="Unassembled WGS sequence"/>
</dbReference>
<feature type="domain" description="PH" evidence="2">
    <location>
        <begin position="61"/>
        <end position="182"/>
    </location>
</feature>
<accession>A0A401Z4V1</accession>
<evidence type="ECO:0000259" key="2">
    <source>
        <dbReference type="Pfam" id="PF25362"/>
    </source>
</evidence>
<keyword evidence="1" id="KW-0812">Transmembrane</keyword>
<protein>
    <recommendedName>
        <fullName evidence="2">PH domain-containing protein</fullName>
    </recommendedName>
</protein>
<proteinExistence type="predicted"/>
<name>A0A401Z4V1_9ACTN</name>
<keyword evidence="4" id="KW-1185">Reference proteome</keyword>
<dbReference type="OrthoDB" id="4774775at2"/>
<keyword evidence="1" id="KW-1133">Transmembrane helix</keyword>
<feature type="transmembrane region" description="Helical" evidence="1">
    <location>
        <begin position="29"/>
        <end position="47"/>
    </location>
</feature>
<dbReference type="InterPro" id="IPR057446">
    <property type="entry name" value="PH_bac"/>
</dbReference>